<dbReference type="EMBL" id="OCNF01000001">
    <property type="protein sequence ID" value="SOD64777.1"/>
    <property type="molecule type" value="Genomic_DNA"/>
</dbReference>
<organism evidence="1 2">
    <name type="scientific">Alysiella filiformis DSM 16848</name>
    <dbReference type="NCBI Taxonomy" id="1120981"/>
    <lineage>
        <taxon>Bacteria</taxon>
        <taxon>Pseudomonadati</taxon>
        <taxon>Pseudomonadota</taxon>
        <taxon>Betaproteobacteria</taxon>
        <taxon>Neisseriales</taxon>
        <taxon>Neisseriaceae</taxon>
        <taxon>Alysiella</taxon>
    </lineage>
</organism>
<dbReference type="Proteomes" id="UP000219669">
    <property type="component" value="Unassembled WGS sequence"/>
</dbReference>
<name>A0A286E1J3_9NEIS</name>
<protein>
    <submittedName>
        <fullName evidence="1">Uncharacterized protein</fullName>
    </submittedName>
</protein>
<sequence length="78" mass="8639">MATRVKVYVFQEDNKGKMVGKEGVKVSTNHMPNDVKTDSSGAASLIIEEDHVKIFVANTKIYDGFTSACPSILECEWE</sequence>
<accession>A0A286E1J3</accession>
<evidence type="ECO:0000313" key="2">
    <source>
        <dbReference type="Proteomes" id="UP000219669"/>
    </source>
</evidence>
<gene>
    <name evidence="1" type="ORF">SAMN02746062_00029</name>
</gene>
<keyword evidence="2" id="KW-1185">Reference proteome</keyword>
<proteinExistence type="predicted"/>
<dbReference type="AlphaFoldDB" id="A0A286E1J3"/>
<evidence type="ECO:0000313" key="1">
    <source>
        <dbReference type="EMBL" id="SOD64777.1"/>
    </source>
</evidence>
<dbReference type="RefSeq" id="WP_097113124.1">
    <property type="nucleotide sequence ID" value="NZ_CP083931.1"/>
</dbReference>
<reference evidence="1 2" key="1">
    <citation type="submission" date="2017-09" db="EMBL/GenBank/DDBJ databases">
        <authorList>
            <person name="Ehlers B."/>
            <person name="Leendertz F.H."/>
        </authorList>
    </citation>
    <scope>NUCLEOTIDE SEQUENCE [LARGE SCALE GENOMIC DNA]</scope>
    <source>
        <strain evidence="1 2">DSM 16848</strain>
    </source>
</reference>